<dbReference type="InterPro" id="IPR029787">
    <property type="entry name" value="Nucleotide_cyclase"/>
</dbReference>
<evidence type="ECO:0000313" key="6">
    <source>
        <dbReference type="EMBL" id="TFK00081.1"/>
    </source>
</evidence>
<reference evidence="6 7" key="2">
    <citation type="submission" date="2019-04" db="EMBL/GenBank/DDBJ databases">
        <title>The genome sequence of big-headed turtle.</title>
        <authorList>
            <person name="Gong S."/>
        </authorList>
    </citation>
    <scope>NUCLEOTIDE SEQUENCE [LARGE SCALE GENOMIC DNA]</scope>
    <source>
        <strain evidence="6">DO16091913</strain>
        <tissue evidence="6">Muscle</tissue>
    </source>
</reference>
<dbReference type="GO" id="GO:0035556">
    <property type="term" value="P:intracellular signal transduction"/>
    <property type="evidence" value="ECO:0007669"/>
    <property type="project" value="InterPro"/>
</dbReference>
<dbReference type="PROSITE" id="PS50125">
    <property type="entry name" value="GUANYLATE_CYCLASE_2"/>
    <property type="match status" value="2"/>
</dbReference>
<dbReference type="EMBL" id="QXTE01000289">
    <property type="protein sequence ID" value="TFK00081.1"/>
    <property type="molecule type" value="Genomic_DNA"/>
</dbReference>
<evidence type="ECO:0000256" key="2">
    <source>
        <dbReference type="ARBA" id="ARBA00022840"/>
    </source>
</evidence>
<dbReference type="PANTHER" id="PTHR16305:SF28">
    <property type="entry name" value="GUANYLATE CYCLASE DOMAIN-CONTAINING PROTEIN"/>
    <property type="match status" value="1"/>
</dbReference>
<dbReference type="OrthoDB" id="194468at2759"/>
<name>A0A4D9DRA0_9SAUR</name>
<protein>
    <submittedName>
        <fullName evidence="6">Calpain small subunit 1</fullName>
    </submittedName>
</protein>
<dbReference type="GO" id="GO:0005737">
    <property type="term" value="C:cytoplasm"/>
    <property type="evidence" value="ECO:0007669"/>
    <property type="project" value="TreeGrafter"/>
</dbReference>
<feature type="region of interest" description="Disordered" evidence="4">
    <location>
        <begin position="1102"/>
        <end position="1122"/>
    </location>
</feature>
<dbReference type="FunFam" id="3.30.70.1230:FF:000017">
    <property type="entry name" value="Adenylate cyclase type 10"/>
    <property type="match status" value="1"/>
</dbReference>
<dbReference type="InterPro" id="IPR001054">
    <property type="entry name" value="A/G_cyclase"/>
</dbReference>
<evidence type="ECO:0000256" key="1">
    <source>
        <dbReference type="ARBA" id="ARBA00022741"/>
    </source>
</evidence>
<accession>A0A4D9DRA0</accession>
<keyword evidence="2" id="KW-0067">ATP-binding</keyword>
<evidence type="ECO:0000256" key="3">
    <source>
        <dbReference type="ARBA" id="ARBA00023239"/>
    </source>
</evidence>
<comment type="caution">
    <text evidence="6">The sequence shown here is derived from an EMBL/GenBank/DDBJ whole genome shotgun (WGS) entry which is preliminary data.</text>
</comment>
<feature type="domain" description="Guanylate cyclase" evidence="5">
    <location>
        <begin position="106"/>
        <end position="243"/>
    </location>
</feature>
<feature type="domain" description="Guanylate cyclase" evidence="5">
    <location>
        <begin position="405"/>
        <end position="483"/>
    </location>
</feature>
<dbReference type="SUPFAM" id="SSF48452">
    <property type="entry name" value="TPR-like"/>
    <property type="match status" value="1"/>
</dbReference>
<keyword evidence="7" id="KW-1185">Reference proteome</keyword>
<dbReference type="SUPFAM" id="SSF55073">
    <property type="entry name" value="Nucleotide cyclase"/>
    <property type="match status" value="2"/>
</dbReference>
<organism evidence="6 7">
    <name type="scientific">Platysternon megacephalum</name>
    <name type="common">big-headed turtle</name>
    <dbReference type="NCBI Taxonomy" id="55544"/>
    <lineage>
        <taxon>Eukaryota</taxon>
        <taxon>Metazoa</taxon>
        <taxon>Chordata</taxon>
        <taxon>Craniata</taxon>
        <taxon>Vertebrata</taxon>
        <taxon>Euteleostomi</taxon>
        <taxon>Archelosauria</taxon>
        <taxon>Testudinata</taxon>
        <taxon>Testudines</taxon>
        <taxon>Cryptodira</taxon>
        <taxon>Durocryptodira</taxon>
        <taxon>Testudinoidea</taxon>
        <taxon>Platysternidae</taxon>
        <taxon>Platysternon</taxon>
    </lineage>
</organism>
<sequence>MLLAETLPSVNCDLSLMVLLSDHHKSDHSYGRLVGVTSFPEWEDHILNYPSVLQDPGQQVAFIANMEQRKSSDSTTIGKVAAHVPDLIVYGDFSQEVPFIESFDGVLLFADISGFTALTEKFSMDTSLDRGADQLTQTLNHYVGDIVEEVLIYGGDILNFAGDALLALWKVQRSQLSDIITLALKCSLRIQEKYGVRETEVGLKLRVKIGLSAGHISKVVVGDNKHQYFLVIGRAVDEVRLAQNLAKASEVILSPNCWELCNRNMIEIERIKDQGAVKARYIKNISKIEFNEFFWKCTEYLQHYPTGESNSILRATSTLSPNDELEKSLRKYVMRNILKKIDDNQPLEYLSELRPVTIVFVNLQFDESANTLHLCKAIHDANVKISNIIHVFSGKINKVFMFDKGCTFLCVFGLPGDKQADESTHALDSAFKIFNFCSETLMKIKLVSIGVTSGPVFCGVVGHRVRHEYTVIGQKVNLAARMMMYYPGLVSCDAVTYANSRLPHYFFEELPQTEMKGVVNPGVVYHYLGISETTMIGKANLTKERSEYYPLLGRAKELEIYYTLLKRFVESTEGCVIMYEGLMGYGKSQLLAEIAYLGQEAGHRVVAMELTKVNVHQNFFAIRTLMAMFLGIDACKSYNAREHILQGKLQHVIKETYYCLLNNIFLVKFPISDEVSKMDNETRTEEMELFLVKILQKAVEKDTLIFVIDEAHFIDPASWEFLDNLLSSIPVFMVMSLSPPSRQARLPCVSAANIINSAKTTYVHLRELKPSVILQKACQDLGVVSISRELETFLIQRSHGIPFYCEELLQNLHLNNMLKVQLWEEEEEVDDEWEGLFTNAIKVIPSKTESLSSSENDLYICTIRQNVKLQNIMLPPTLKGIALAELDNMSPSEQMVVKCAAIIGLTFTTELLLYILPEWTKRKMNQTLAALVDSHIFKCFNKRKDSQNAQSQDMPSAELLVCPGTVRSIGQESDIRSSVYNLIKQEQLVIQCGVMAFCMPLLQEAAYEVWLKSQKKALHLKCVSYLEGQAHKCRRCGEGDFISFHRHTVEMMLESIESQENISEQHKEYPFSEAASLIVYTTLKRLQSPSFEGMERKAVTAEAPLTSTCSPESVQRTSEGAPLTRISVSRQPSPEIVMIPNTDITTSTFSKKLELLLPQDIEKETVKALKKHKMLPEENLKYGNKVFIHQTTLQRNRFLGAPEVVSGIYGFGYYLWGKTLPDGGQDTHGDWEFGGAEEIEKEFLERLDEIIRQSDRGREKIRHLGSCECEEIVESVFVPLARHCMAMGEYARALYYLLECAAAYLHLSNNYMAFCNLNTAENLIKSVDHRATVINQFEEATFYSLKGEVCYNMGQMNLAKKFIRKALILLNRRFPFTLIGVFFKTPLEVSKHASHQKKQKFLYSRNKGEKKLAFLYQQGHCLSLLCQLFSLDTATNSKKFCRLAALMKVNSAEESGDESQIISSYTEFSLCCQMMGYQDEWMKYELMAIQRSSHLQVIGGGLLTTVKLAYSLAYMKLCLGNLPLSIQLGYRAHEMCVRLKKPKLDYLVLCMLFKALFLSIRYQDCVRVLSWLEELAVEEERIIGMACFFSYCLELLLYAGFSFKSFKECLEFIQHNEKNCILMSQNSIMLGLYSSLAIWFARLQQWGNFKEPFEKARRLLRRTSASFFATSGFCRFLECEVLVLRKHIEEKPKSVRETRTKTLKDLDQVLSRCSTSPVYYPRVYHLKSYIFLVLGNEEQSQIYLSQAFQLCDIYGNLLEKSWLEISNEWWFTAKDPMEDLWLKAAPDFPKWKIGMTEKDFPEIHKTKYLLRVPTLDINNPFPEPEIPDV</sequence>
<dbReference type="GO" id="GO:0004016">
    <property type="term" value="F:adenylate cyclase activity"/>
    <property type="evidence" value="ECO:0007669"/>
    <property type="project" value="TreeGrafter"/>
</dbReference>
<dbReference type="Gene3D" id="3.30.70.1230">
    <property type="entry name" value="Nucleotide cyclase"/>
    <property type="match status" value="2"/>
</dbReference>
<dbReference type="InterPro" id="IPR027417">
    <property type="entry name" value="P-loop_NTPase"/>
</dbReference>
<dbReference type="Pfam" id="PF00211">
    <property type="entry name" value="Guanylate_cyc"/>
    <property type="match status" value="2"/>
</dbReference>
<keyword evidence="1" id="KW-0547">Nucleotide-binding</keyword>
<evidence type="ECO:0000259" key="5">
    <source>
        <dbReference type="PROSITE" id="PS50125"/>
    </source>
</evidence>
<feature type="compositionally biased region" description="Polar residues" evidence="4">
    <location>
        <begin position="1105"/>
        <end position="1118"/>
    </location>
</feature>
<dbReference type="GO" id="GO:0005524">
    <property type="term" value="F:ATP binding"/>
    <property type="evidence" value="ECO:0007669"/>
    <property type="project" value="UniProtKB-KW"/>
</dbReference>
<evidence type="ECO:0000313" key="7">
    <source>
        <dbReference type="Proteomes" id="UP000297703"/>
    </source>
</evidence>
<dbReference type="PANTHER" id="PTHR16305">
    <property type="entry name" value="TESTICULAR SOLUBLE ADENYLYL CYCLASE"/>
    <property type="match status" value="1"/>
</dbReference>
<dbReference type="FunFam" id="3.30.70.1230:FF:000021">
    <property type="entry name" value="Adenylate cyclase type 10"/>
    <property type="match status" value="1"/>
</dbReference>
<dbReference type="InterPro" id="IPR011990">
    <property type="entry name" value="TPR-like_helical_dom_sf"/>
</dbReference>
<keyword evidence="3" id="KW-0456">Lyase</keyword>
<evidence type="ECO:0000256" key="4">
    <source>
        <dbReference type="SAM" id="MobiDB-lite"/>
    </source>
</evidence>
<reference evidence="6 7" key="1">
    <citation type="submission" date="2019-04" db="EMBL/GenBank/DDBJ databases">
        <title>Draft genome of the big-headed turtle Platysternon megacephalum.</title>
        <authorList>
            <person name="Gong S."/>
        </authorList>
    </citation>
    <scope>NUCLEOTIDE SEQUENCE [LARGE SCALE GENOMIC DNA]</scope>
    <source>
        <strain evidence="6">DO16091913</strain>
        <tissue evidence="6">Muscle</tissue>
    </source>
</reference>
<dbReference type="CDD" id="cd07302">
    <property type="entry name" value="CHD"/>
    <property type="match status" value="2"/>
</dbReference>
<dbReference type="GO" id="GO:0009190">
    <property type="term" value="P:cyclic nucleotide biosynthetic process"/>
    <property type="evidence" value="ECO:0007669"/>
    <property type="project" value="InterPro"/>
</dbReference>
<proteinExistence type="predicted"/>
<dbReference type="STRING" id="55544.A0A4D9DRA0"/>
<dbReference type="SUPFAM" id="SSF52540">
    <property type="entry name" value="P-loop containing nucleoside triphosphate hydrolases"/>
    <property type="match status" value="1"/>
</dbReference>
<dbReference type="Proteomes" id="UP000297703">
    <property type="component" value="Unassembled WGS sequence"/>
</dbReference>
<gene>
    <name evidence="6" type="ORF">DR999_PMT17833</name>
</gene>